<dbReference type="Proteomes" id="UP001379235">
    <property type="component" value="Unassembled WGS sequence"/>
</dbReference>
<reference evidence="1 2" key="1">
    <citation type="submission" date="2024-03" db="EMBL/GenBank/DDBJ databases">
        <authorList>
            <person name="Jo J.-H."/>
        </authorList>
    </citation>
    <scope>NUCLEOTIDE SEQUENCE [LARGE SCALE GENOMIC DNA]</scope>
    <source>
        <strain evidence="1 2">AS3R-12</strain>
    </source>
</reference>
<keyword evidence="2" id="KW-1185">Reference proteome</keyword>
<accession>A0ABU8SDQ1</accession>
<proteinExistence type="predicted"/>
<comment type="caution">
    <text evidence="1">The sequence shown here is derived from an EMBL/GenBank/DDBJ whole genome shotgun (WGS) entry which is preliminary data.</text>
</comment>
<name>A0ABU8SDQ1_9SPHN</name>
<dbReference type="EMBL" id="JBBHJY010000010">
    <property type="protein sequence ID" value="MEJ6011706.1"/>
    <property type="molecule type" value="Genomic_DNA"/>
</dbReference>
<evidence type="ECO:0000313" key="2">
    <source>
        <dbReference type="Proteomes" id="UP001379235"/>
    </source>
</evidence>
<evidence type="ECO:0000313" key="1">
    <source>
        <dbReference type="EMBL" id="MEJ6011706.1"/>
    </source>
</evidence>
<dbReference type="SUPFAM" id="SSF64288">
    <property type="entry name" value="Chorismate lyase-like"/>
    <property type="match status" value="1"/>
</dbReference>
<dbReference type="Gene3D" id="3.40.1410.10">
    <property type="entry name" value="Chorismate lyase-like"/>
    <property type="match status" value="1"/>
</dbReference>
<evidence type="ECO:0008006" key="3">
    <source>
        <dbReference type="Google" id="ProtNLM"/>
    </source>
</evidence>
<organism evidence="1 2">
    <name type="scientific">Novosphingobium aquae</name>
    <dbReference type="NCBI Taxonomy" id="3133435"/>
    <lineage>
        <taxon>Bacteria</taxon>
        <taxon>Pseudomonadati</taxon>
        <taxon>Pseudomonadota</taxon>
        <taxon>Alphaproteobacteria</taxon>
        <taxon>Sphingomonadales</taxon>
        <taxon>Sphingomonadaceae</taxon>
        <taxon>Novosphingobium</taxon>
    </lineage>
</organism>
<gene>
    <name evidence="1" type="ORF">WG900_17475</name>
</gene>
<protein>
    <recommendedName>
        <fullName evidence="3">Chorismate lyase</fullName>
    </recommendedName>
</protein>
<dbReference type="InterPro" id="IPR028978">
    <property type="entry name" value="Chorismate_lyase_/UTRA_dom_sf"/>
</dbReference>
<sequence>MAFSAALALLASAPATLDQFEAKLAEHDSATVALGEWCAVRQIASPAQITASDRRQVSSNDPPAKMRRLLGIGSRDHFTMRHVHLDCGDKTLSIAWNWYVPSRLTPEMNAALATTNTPFGKVAAPLRFRREAIDTVKGPADNCPAETISTHLARLILPDGKPLAYLVECYTAANLAP</sequence>
<dbReference type="RefSeq" id="WP_339969201.1">
    <property type="nucleotide sequence ID" value="NZ_JBBHJY010000010.1"/>
</dbReference>